<dbReference type="EMBL" id="AP019309">
    <property type="protein sequence ID" value="BBH26852.1"/>
    <property type="molecule type" value="Genomic_DNA"/>
</dbReference>
<dbReference type="Pfam" id="PF05717">
    <property type="entry name" value="TnpB_IS66"/>
    <property type="match status" value="1"/>
</dbReference>
<dbReference type="EMBL" id="AP019309">
    <property type="protein sequence ID" value="BBH25276.1"/>
    <property type="molecule type" value="Genomic_DNA"/>
</dbReference>
<name>A0A3G9J8J0_9FIRM</name>
<gene>
    <name evidence="1" type="ORF">SG0102_01780</name>
    <name evidence="2" type="ORF">SG0102_02100</name>
    <name evidence="3" type="ORF">SG0102_17860</name>
    <name evidence="4" type="ORF">SG0102_17980</name>
    <name evidence="5" type="ORF">SG0102_18850</name>
</gene>
<evidence type="ECO:0000313" key="2">
    <source>
        <dbReference type="EMBL" id="BBH25276.1"/>
    </source>
</evidence>
<evidence type="ECO:0000313" key="4">
    <source>
        <dbReference type="EMBL" id="BBH26864.1"/>
    </source>
</evidence>
<dbReference type="KEGG" id="ebm:SG0102_17860"/>
<dbReference type="PANTHER" id="PTHR36455:SF1">
    <property type="entry name" value="BLR8292 PROTEIN"/>
    <property type="match status" value="1"/>
</dbReference>
<evidence type="ECO:0000313" key="3">
    <source>
        <dbReference type="EMBL" id="BBH26852.1"/>
    </source>
</evidence>
<dbReference type="EMBL" id="AP019309">
    <property type="protein sequence ID" value="BBH26951.1"/>
    <property type="molecule type" value="Genomic_DNA"/>
</dbReference>
<dbReference type="KEGG" id="ebm:SG0102_18850"/>
<dbReference type="EMBL" id="AP019309">
    <property type="protein sequence ID" value="BBH25244.1"/>
    <property type="molecule type" value="Genomic_DNA"/>
</dbReference>
<dbReference type="AlphaFoldDB" id="A0A3G9J8J0"/>
<reference evidence="3 6" key="1">
    <citation type="submission" date="2018-11" db="EMBL/GenBank/DDBJ databases">
        <title>Novel Erysipelotrichaceae bacterium isolated from small intestine of a swine.</title>
        <authorList>
            <person name="Kim J.S."/>
            <person name="Choe H."/>
            <person name="Lee Y.R."/>
            <person name="Kim K.M."/>
            <person name="Park D.S."/>
        </authorList>
    </citation>
    <scope>NUCLEOTIDE SEQUENCE [LARGE SCALE GENOMIC DNA]</scope>
    <source>
        <strain evidence="3 6">SG0102</strain>
    </source>
</reference>
<evidence type="ECO:0000313" key="6">
    <source>
        <dbReference type="Proteomes" id="UP000268059"/>
    </source>
</evidence>
<dbReference type="KEGG" id="ebm:SG0102_02100"/>
<dbReference type="OrthoDB" id="4956084at2"/>
<evidence type="ECO:0000313" key="5">
    <source>
        <dbReference type="EMBL" id="BBH26951.1"/>
    </source>
</evidence>
<protein>
    <submittedName>
        <fullName evidence="3">Transposase</fullName>
    </submittedName>
</protein>
<dbReference type="RefSeq" id="WP_125118210.1">
    <property type="nucleotide sequence ID" value="NZ_AP019309.1"/>
</dbReference>
<proteinExistence type="predicted"/>
<dbReference type="InParanoid" id="A0A3G9J8J0"/>
<dbReference type="InterPro" id="IPR008878">
    <property type="entry name" value="Transposase_IS66_Orf2"/>
</dbReference>
<dbReference type="Proteomes" id="UP000268059">
    <property type="component" value="Chromosome"/>
</dbReference>
<organism evidence="3 6">
    <name type="scientific">Intestinibaculum porci</name>
    <dbReference type="NCBI Taxonomy" id="2487118"/>
    <lineage>
        <taxon>Bacteria</taxon>
        <taxon>Bacillati</taxon>
        <taxon>Bacillota</taxon>
        <taxon>Erysipelotrichia</taxon>
        <taxon>Erysipelotrichales</taxon>
        <taxon>Erysipelotrichaceae</taxon>
        <taxon>Intestinibaculum</taxon>
    </lineage>
</organism>
<accession>A0A3G9J8J0</accession>
<keyword evidence="6" id="KW-1185">Reference proteome</keyword>
<dbReference type="EMBL" id="AP019309">
    <property type="protein sequence ID" value="BBH26864.1"/>
    <property type="molecule type" value="Genomic_DNA"/>
</dbReference>
<dbReference type="KEGG" id="ebm:SG0102_17980"/>
<dbReference type="KEGG" id="ebm:SG0102_01780"/>
<dbReference type="PANTHER" id="PTHR36455">
    <property type="match status" value="1"/>
</dbReference>
<evidence type="ECO:0000313" key="1">
    <source>
        <dbReference type="EMBL" id="BBH25244.1"/>
    </source>
</evidence>
<dbReference type="NCBIfam" id="NF033819">
    <property type="entry name" value="IS66_TnpB"/>
    <property type="match status" value="1"/>
</dbReference>
<sequence length="112" mass="12936">MLRELTGIKRIVIRTGKTDLRRGITGLASVIAAEYHMNPMEKGTIYLFCGGRRDRIKGLLYEEGGWVLIYVRLSKGSAFQWPRDDQEARDITREQYERLLDGFTLDGTINKR</sequence>